<organism evidence="2 3">
    <name type="scientific">Roseateles amylovorans</name>
    <dbReference type="NCBI Taxonomy" id="2978473"/>
    <lineage>
        <taxon>Bacteria</taxon>
        <taxon>Pseudomonadati</taxon>
        <taxon>Pseudomonadota</taxon>
        <taxon>Betaproteobacteria</taxon>
        <taxon>Burkholderiales</taxon>
        <taxon>Sphaerotilaceae</taxon>
        <taxon>Roseateles</taxon>
    </lineage>
</organism>
<feature type="region of interest" description="Disordered" evidence="1">
    <location>
        <begin position="1"/>
        <end position="149"/>
    </location>
</feature>
<keyword evidence="3" id="KW-1185">Reference proteome</keyword>
<dbReference type="EMBL" id="CP104562">
    <property type="protein sequence ID" value="UXH78294.1"/>
    <property type="molecule type" value="Genomic_DNA"/>
</dbReference>
<feature type="compositionally biased region" description="Polar residues" evidence="1">
    <location>
        <begin position="85"/>
        <end position="117"/>
    </location>
</feature>
<dbReference type="RefSeq" id="WP_261758078.1">
    <property type="nucleotide sequence ID" value="NZ_CP104562.2"/>
</dbReference>
<dbReference type="Proteomes" id="UP001064933">
    <property type="component" value="Chromosome"/>
</dbReference>
<proteinExistence type="predicted"/>
<feature type="compositionally biased region" description="Low complexity" evidence="1">
    <location>
        <begin position="45"/>
        <end position="58"/>
    </location>
</feature>
<evidence type="ECO:0000256" key="1">
    <source>
        <dbReference type="SAM" id="MobiDB-lite"/>
    </source>
</evidence>
<reference evidence="2" key="1">
    <citation type="submission" date="2022-10" db="EMBL/GenBank/DDBJ databases">
        <title>Characterization and whole genome sequencing of a new Roseateles species, isolated from fresh water.</title>
        <authorList>
            <person name="Guliayeva D.Y."/>
            <person name="Akhremchuk A.E."/>
            <person name="Sikolenko M.A."/>
            <person name="Valentovich L.N."/>
            <person name="Sidarenka A.V."/>
        </authorList>
    </citation>
    <scope>NUCLEOTIDE SEQUENCE</scope>
    <source>
        <strain evidence="2">BIM B-1768</strain>
    </source>
</reference>
<protein>
    <recommendedName>
        <fullName evidence="4">Type III effector protein</fullName>
    </recommendedName>
</protein>
<evidence type="ECO:0008006" key="4">
    <source>
        <dbReference type="Google" id="ProtNLM"/>
    </source>
</evidence>
<feature type="compositionally biased region" description="Low complexity" evidence="1">
    <location>
        <begin position="1"/>
        <end position="15"/>
    </location>
</feature>
<evidence type="ECO:0000313" key="3">
    <source>
        <dbReference type="Proteomes" id="UP001064933"/>
    </source>
</evidence>
<gene>
    <name evidence="2" type="ORF">N4261_25655</name>
</gene>
<accession>A0ABY6B0U3</accession>
<sequence>MRLDRAQQTQQAAEARAQEQHASGHGHKGFAGGSHKGTTYRHAPRAQAPARRNTGPAPRAKPRPAPNARSAGHPEDDHAQLPASDPQQLAQMSMQSVSGPKGQQRSGASSDPQQRGSLTDRSHSPPPPPGPPVGEGAALRQSRKPAAARMLATPAPGGMPAEAMFDAIASLYFGNATAAAATRLATLAAAARHRPADSQTPTMAEVKAAVMAWCAKAGKPPSGTEAERNANLLFPIFALRALRPLPEGPQGLADVRNALLQRATLPSPLERRS</sequence>
<evidence type="ECO:0000313" key="2">
    <source>
        <dbReference type="EMBL" id="UXH78294.1"/>
    </source>
</evidence>
<name>A0ABY6B0U3_9BURK</name>